<dbReference type="Proteomes" id="UP000014760">
    <property type="component" value="Unassembled WGS sequence"/>
</dbReference>
<evidence type="ECO:0000256" key="7">
    <source>
        <dbReference type="ARBA" id="ARBA00023136"/>
    </source>
</evidence>
<feature type="non-terminal residue" evidence="10">
    <location>
        <position position="1"/>
    </location>
</feature>
<dbReference type="GO" id="GO:0016051">
    <property type="term" value="P:carbohydrate biosynthetic process"/>
    <property type="evidence" value="ECO:0007669"/>
    <property type="project" value="InterPro"/>
</dbReference>
<comment type="subcellular location">
    <subcellularLocation>
        <location evidence="1 9">Golgi apparatus membrane</location>
        <topology evidence="1 9">Single-pass type II membrane protein</topology>
    </subcellularLocation>
</comment>
<dbReference type="FunCoup" id="R7T9C9">
    <property type="interactions" value="84"/>
</dbReference>
<evidence type="ECO:0000256" key="2">
    <source>
        <dbReference type="ARBA" id="ARBA00006339"/>
    </source>
</evidence>
<name>R7T9C9_CAPTE</name>
<keyword evidence="8 9" id="KW-0325">Glycoprotein</keyword>
<evidence type="ECO:0000256" key="1">
    <source>
        <dbReference type="ARBA" id="ARBA00004323"/>
    </source>
</evidence>
<dbReference type="InterPro" id="IPR005331">
    <property type="entry name" value="Sulfotransferase"/>
</dbReference>
<organism evidence="10">
    <name type="scientific">Capitella teleta</name>
    <name type="common">Polychaete worm</name>
    <dbReference type="NCBI Taxonomy" id="283909"/>
    <lineage>
        <taxon>Eukaryota</taxon>
        <taxon>Metazoa</taxon>
        <taxon>Spiralia</taxon>
        <taxon>Lophotrochozoa</taxon>
        <taxon>Annelida</taxon>
        <taxon>Polychaeta</taxon>
        <taxon>Sedentaria</taxon>
        <taxon>Scolecida</taxon>
        <taxon>Capitellidae</taxon>
        <taxon>Capitella</taxon>
    </lineage>
</organism>
<gene>
    <name evidence="10" type="ORF">CAPTEDRAFT_133491</name>
</gene>
<dbReference type="OMA" id="SSMCHRY"/>
<evidence type="ECO:0000256" key="5">
    <source>
        <dbReference type="ARBA" id="ARBA00022989"/>
    </source>
</evidence>
<evidence type="ECO:0000256" key="4">
    <source>
        <dbReference type="ARBA" id="ARBA00022692"/>
    </source>
</evidence>
<protein>
    <recommendedName>
        <fullName evidence="9">Carbohydrate sulfotransferase</fullName>
        <ecNumber evidence="9">2.8.2.-</ecNumber>
    </recommendedName>
</protein>
<dbReference type="PANTHER" id="PTHR12137">
    <property type="entry name" value="CARBOHYDRATE SULFOTRANSFERASE"/>
    <property type="match status" value="1"/>
</dbReference>
<reference evidence="12" key="1">
    <citation type="submission" date="2012-12" db="EMBL/GenBank/DDBJ databases">
        <authorList>
            <person name="Hellsten U."/>
            <person name="Grimwood J."/>
            <person name="Chapman J.A."/>
            <person name="Shapiro H."/>
            <person name="Aerts A."/>
            <person name="Otillar R.P."/>
            <person name="Terry A.Y."/>
            <person name="Boore J.L."/>
            <person name="Simakov O."/>
            <person name="Marletaz F."/>
            <person name="Cho S.-J."/>
            <person name="Edsinger-Gonzales E."/>
            <person name="Havlak P."/>
            <person name="Kuo D.-H."/>
            <person name="Larsson T."/>
            <person name="Lv J."/>
            <person name="Arendt D."/>
            <person name="Savage R."/>
            <person name="Osoegawa K."/>
            <person name="de Jong P."/>
            <person name="Lindberg D.R."/>
            <person name="Seaver E.C."/>
            <person name="Weisblat D.A."/>
            <person name="Putnam N.H."/>
            <person name="Grigoriev I.V."/>
            <person name="Rokhsar D.S."/>
        </authorList>
    </citation>
    <scope>NUCLEOTIDE SEQUENCE</scope>
    <source>
        <strain evidence="12">I ESC-2004</strain>
    </source>
</reference>
<dbReference type="EC" id="2.8.2.-" evidence="9"/>
<keyword evidence="6 9" id="KW-0333">Golgi apparatus</keyword>
<keyword evidence="3 9" id="KW-0808">Transferase</keyword>
<comment type="similarity">
    <text evidence="2 9">Belongs to the sulfotransferase 2 family.</text>
</comment>
<dbReference type="EMBL" id="KB310978">
    <property type="protein sequence ID" value="ELT90323.1"/>
    <property type="molecule type" value="Genomic_DNA"/>
</dbReference>
<accession>R7T9C9</accession>
<dbReference type="OrthoDB" id="2019940at2759"/>
<sequence>PSDLNSLYVNDEHKFIYCEVPKVACTNWKRILLVLSKGLNTTNPSALLASDVHNSLQDTYLKKLSSYPQDEIDFRLKSYFKFMFVREPLERLLSAYKNKFTLRYNTYFHERYGVRIIQRFRKNATAHALTKGNDVTFGEFIQYILDPNTVREGPYNAHWRQYHKLCQPCHVQYDFIGHFDSLDADIRAVLERLQVNDLVDIPKKPTSRESTAHALTRSYADISSDDIRALWQIYSIDYKMFGYEYPDIGKREA</sequence>
<keyword evidence="9" id="KW-0735">Signal-anchor</keyword>
<dbReference type="InterPro" id="IPR027417">
    <property type="entry name" value="P-loop_NTPase"/>
</dbReference>
<reference evidence="10 12" key="2">
    <citation type="journal article" date="2013" name="Nature">
        <title>Insights into bilaterian evolution from three spiralian genomes.</title>
        <authorList>
            <person name="Simakov O."/>
            <person name="Marletaz F."/>
            <person name="Cho S.J."/>
            <person name="Edsinger-Gonzales E."/>
            <person name="Havlak P."/>
            <person name="Hellsten U."/>
            <person name="Kuo D.H."/>
            <person name="Larsson T."/>
            <person name="Lv J."/>
            <person name="Arendt D."/>
            <person name="Savage R."/>
            <person name="Osoegawa K."/>
            <person name="de Jong P."/>
            <person name="Grimwood J."/>
            <person name="Chapman J.A."/>
            <person name="Shapiro H."/>
            <person name="Aerts A."/>
            <person name="Otillar R.P."/>
            <person name="Terry A.Y."/>
            <person name="Boore J.L."/>
            <person name="Grigoriev I.V."/>
            <person name="Lindberg D.R."/>
            <person name="Seaver E.C."/>
            <person name="Weisblat D.A."/>
            <person name="Putnam N.H."/>
            <person name="Rokhsar D.S."/>
        </authorList>
    </citation>
    <scope>NUCLEOTIDE SEQUENCE</scope>
    <source>
        <strain evidence="10 12">I ESC-2004</strain>
    </source>
</reference>
<reference evidence="11" key="3">
    <citation type="submission" date="2015-06" db="UniProtKB">
        <authorList>
            <consortium name="EnsemblMetazoa"/>
        </authorList>
    </citation>
    <scope>IDENTIFICATION</scope>
</reference>
<dbReference type="Gene3D" id="3.40.50.300">
    <property type="entry name" value="P-loop containing nucleotide triphosphate hydrolases"/>
    <property type="match status" value="1"/>
</dbReference>
<evidence type="ECO:0000313" key="10">
    <source>
        <dbReference type="EMBL" id="ELT90323.1"/>
    </source>
</evidence>
<dbReference type="InterPro" id="IPR018011">
    <property type="entry name" value="Carb_sulfotrans_8-10"/>
</dbReference>
<evidence type="ECO:0000256" key="3">
    <source>
        <dbReference type="ARBA" id="ARBA00022679"/>
    </source>
</evidence>
<evidence type="ECO:0000313" key="12">
    <source>
        <dbReference type="Proteomes" id="UP000014760"/>
    </source>
</evidence>
<keyword evidence="12" id="KW-1185">Reference proteome</keyword>
<dbReference type="STRING" id="283909.R7T9C9"/>
<keyword evidence="4" id="KW-0812">Transmembrane</keyword>
<keyword evidence="5" id="KW-1133">Transmembrane helix</keyword>
<dbReference type="GO" id="GO:0000139">
    <property type="term" value="C:Golgi membrane"/>
    <property type="evidence" value="ECO:0007669"/>
    <property type="project" value="UniProtKB-SubCell"/>
</dbReference>
<proteinExistence type="inferred from homology"/>
<keyword evidence="7" id="KW-0472">Membrane</keyword>
<evidence type="ECO:0000256" key="9">
    <source>
        <dbReference type="RuleBase" id="RU364020"/>
    </source>
</evidence>
<dbReference type="Pfam" id="PF03567">
    <property type="entry name" value="Sulfotransfer_2"/>
    <property type="match status" value="1"/>
</dbReference>
<evidence type="ECO:0000256" key="8">
    <source>
        <dbReference type="ARBA" id="ARBA00023180"/>
    </source>
</evidence>
<dbReference type="GO" id="GO:0008146">
    <property type="term" value="F:sulfotransferase activity"/>
    <property type="evidence" value="ECO:0007669"/>
    <property type="project" value="InterPro"/>
</dbReference>
<dbReference type="HOGENOM" id="CLU_043398_1_2_1"/>
<dbReference type="SUPFAM" id="SSF52540">
    <property type="entry name" value="P-loop containing nucleoside triphosphate hydrolases"/>
    <property type="match status" value="1"/>
</dbReference>
<dbReference type="EnsemblMetazoa" id="CapteT133491">
    <property type="protein sequence ID" value="CapteP133491"/>
    <property type="gene ID" value="CapteG133491"/>
</dbReference>
<dbReference type="PANTHER" id="PTHR12137:SF54">
    <property type="entry name" value="CARBOHYDRATE SULFOTRANSFERASE"/>
    <property type="match status" value="1"/>
</dbReference>
<dbReference type="EMBL" id="AMQN01014440">
    <property type="status" value="NOT_ANNOTATED_CDS"/>
    <property type="molecule type" value="Genomic_DNA"/>
</dbReference>
<dbReference type="AlphaFoldDB" id="R7T9C9"/>
<keyword evidence="9" id="KW-0119">Carbohydrate metabolism</keyword>
<evidence type="ECO:0000256" key="6">
    <source>
        <dbReference type="ARBA" id="ARBA00023034"/>
    </source>
</evidence>
<evidence type="ECO:0000313" key="11">
    <source>
        <dbReference type="EnsemblMetazoa" id="CapteP133491"/>
    </source>
</evidence>